<feature type="region of interest" description="Disordered" evidence="1">
    <location>
        <begin position="125"/>
        <end position="176"/>
    </location>
</feature>
<proteinExistence type="predicted"/>
<dbReference type="Proteomes" id="UP001341281">
    <property type="component" value="Chromosome 06"/>
</dbReference>
<feature type="compositionally biased region" description="Low complexity" evidence="1">
    <location>
        <begin position="152"/>
        <end position="176"/>
    </location>
</feature>
<gene>
    <name evidence="2" type="ORF">U9M48_027816</name>
</gene>
<feature type="region of interest" description="Disordered" evidence="1">
    <location>
        <begin position="281"/>
        <end position="308"/>
    </location>
</feature>
<name>A0AAQ3X0E7_PASNO</name>
<evidence type="ECO:0000313" key="3">
    <source>
        <dbReference type="Proteomes" id="UP001341281"/>
    </source>
</evidence>
<dbReference type="EMBL" id="CP144750">
    <property type="protein sequence ID" value="WVZ80331.1"/>
    <property type="molecule type" value="Genomic_DNA"/>
</dbReference>
<accession>A0AAQ3X0E7</accession>
<keyword evidence="3" id="KW-1185">Reference proteome</keyword>
<organism evidence="2 3">
    <name type="scientific">Paspalum notatum var. saurae</name>
    <dbReference type="NCBI Taxonomy" id="547442"/>
    <lineage>
        <taxon>Eukaryota</taxon>
        <taxon>Viridiplantae</taxon>
        <taxon>Streptophyta</taxon>
        <taxon>Embryophyta</taxon>
        <taxon>Tracheophyta</taxon>
        <taxon>Spermatophyta</taxon>
        <taxon>Magnoliopsida</taxon>
        <taxon>Liliopsida</taxon>
        <taxon>Poales</taxon>
        <taxon>Poaceae</taxon>
        <taxon>PACMAD clade</taxon>
        <taxon>Panicoideae</taxon>
        <taxon>Andropogonodae</taxon>
        <taxon>Paspaleae</taxon>
        <taxon>Paspalinae</taxon>
        <taxon>Paspalum</taxon>
    </lineage>
</organism>
<reference evidence="2 3" key="1">
    <citation type="submission" date="2024-02" db="EMBL/GenBank/DDBJ databases">
        <title>High-quality chromosome-scale genome assembly of Pensacola bahiagrass (Paspalum notatum Flugge var. saurae).</title>
        <authorList>
            <person name="Vega J.M."/>
            <person name="Podio M."/>
            <person name="Orjuela J."/>
            <person name="Siena L.A."/>
            <person name="Pessino S.C."/>
            <person name="Combes M.C."/>
            <person name="Mariac C."/>
            <person name="Albertini E."/>
            <person name="Pupilli F."/>
            <person name="Ortiz J.P.A."/>
            <person name="Leblanc O."/>
        </authorList>
    </citation>
    <scope>NUCLEOTIDE SEQUENCE [LARGE SCALE GENOMIC DNA]</scope>
    <source>
        <strain evidence="2">R1</strain>
        <tissue evidence="2">Leaf</tissue>
    </source>
</reference>
<dbReference type="AlphaFoldDB" id="A0AAQ3X0E7"/>
<feature type="region of interest" description="Disordered" evidence="1">
    <location>
        <begin position="206"/>
        <end position="230"/>
    </location>
</feature>
<protein>
    <submittedName>
        <fullName evidence="2">Uncharacterized protein</fullName>
    </submittedName>
</protein>
<feature type="region of interest" description="Disordered" evidence="1">
    <location>
        <begin position="18"/>
        <end position="71"/>
    </location>
</feature>
<sequence>MRRRRILPRGLPPFAVPASSCRRGAASHRRLRAATEPPVPRPRAAAKRPPVVVPAEKLGGGSDGGESGPWRAQRQRIGTWRLWCSLLLPGCHHACLAGARRRASSPGCRHARSVPLLLALARTHGRGAGGRGARAATEERRGGDLARPAPGALSSCPPAVSPAPASAPGSPLPEGSASLCSASTTSSFLSSSLSRFLACPSLCSASTTSSSSPLRAAGGVENPARRPAASCQPPLPPWFPLAATVQGAAPPSASTSFAPPCAQPSNLCSLFSRASRALTAAAQAPRQTREAPTVKPSAPPEDKDIADEEEDEFAQLAQRRGEGRLVHHLASRLVEQIKVES</sequence>
<feature type="compositionally biased region" description="Gly residues" evidence="1">
    <location>
        <begin position="58"/>
        <end position="67"/>
    </location>
</feature>
<evidence type="ECO:0000256" key="1">
    <source>
        <dbReference type="SAM" id="MobiDB-lite"/>
    </source>
</evidence>
<evidence type="ECO:0000313" key="2">
    <source>
        <dbReference type="EMBL" id="WVZ80331.1"/>
    </source>
</evidence>